<evidence type="ECO:0000313" key="2">
    <source>
        <dbReference type="EnsemblMetazoa" id="G19723.2:cds"/>
    </source>
</evidence>
<name>A0A8W8JJS0_MAGGI</name>
<evidence type="ECO:0000256" key="1">
    <source>
        <dbReference type="SAM" id="MobiDB-lite"/>
    </source>
</evidence>
<proteinExistence type="predicted"/>
<accession>A0A8W8JJS0</accession>
<feature type="compositionally biased region" description="Polar residues" evidence="1">
    <location>
        <begin position="43"/>
        <end position="56"/>
    </location>
</feature>
<evidence type="ECO:0000313" key="3">
    <source>
        <dbReference type="Proteomes" id="UP000005408"/>
    </source>
</evidence>
<reference evidence="2" key="1">
    <citation type="submission" date="2022-08" db="UniProtKB">
        <authorList>
            <consortium name="EnsemblMetazoa"/>
        </authorList>
    </citation>
    <scope>IDENTIFICATION</scope>
    <source>
        <strain evidence="2">05x7-T-G4-1.051#20</strain>
    </source>
</reference>
<organism evidence="2 3">
    <name type="scientific">Magallana gigas</name>
    <name type="common">Pacific oyster</name>
    <name type="synonym">Crassostrea gigas</name>
    <dbReference type="NCBI Taxonomy" id="29159"/>
    <lineage>
        <taxon>Eukaryota</taxon>
        <taxon>Metazoa</taxon>
        <taxon>Spiralia</taxon>
        <taxon>Lophotrochozoa</taxon>
        <taxon>Mollusca</taxon>
        <taxon>Bivalvia</taxon>
        <taxon>Autobranchia</taxon>
        <taxon>Pteriomorphia</taxon>
        <taxon>Ostreida</taxon>
        <taxon>Ostreoidea</taxon>
        <taxon>Ostreidae</taxon>
        <taxon>Magallana</taxon>
    </lineage>
</organism>
<protein>
    <submittedName>
        <fullName evidence="2">Uncharacterized protein</fullName>
    </submittedName>
</protein>
<dbReference type="AlphaFoldDB" id="A0A8W8JJS0"/>
<dbReference type="EnsemblMetazoa" id="G19723.2">
    <property type="protein sequence ID" value="G19723.2:cds"/>
    <property type="gene ID" value="G19723"/>
</dbReference>
<feature type="region of interest" description="Disordered" evidence="1">
    <location>
        <begin position="1"/>
        <end position="20"/>
    </location>
</feature>
<feature type="region of interest" description="Disordered" evidence="1">
    <location>
        <begin position="26"/>
        <end position="60"/>
    </location>
</feature>
<keyword evidence="3" id="KW-1185">Reference proteome</keyword>
<dbReference type="Proteomes" id="UP000005408">
    <property type="component" value="Unassembled WGS sequence"/>
</dbReference>
<sequence>VSLSTAENKHREDIASLQEQQTKAEKLLQKSSIDSGSLEKEVSTLTADNSKLQELNKNQEKEIEELKVTLQSKEESLLS</sequence>